<evidence type="ECO:0008006" key="3">
    <source>
        <dbReference type="Google" id="ProtNLM"/>
    </source>
</evidence>
<reference evidence="1 2" key="1">
    <citation type="submission" date="2021-01" db="EMBL/GenBank/DDBJ databases">
        <title>Genomic Encyclopedia of Type Strains, Phase IV (KMG-IV): sequencing the most valuable type-strain genomes for metagenomic binning, comparative biology and taxonomic classification.</title>
        <authorList>
            <person name="Goeker M."/>
        </authorList>
    </citation>
    <scope>NUCLEOTIDE SEQUENCE [LARGE SCALE GENOMIC DNA]</scope>
    <source>
        <strain evidence="1 2">DSM 25540</strain>
    </source>
</reference>
<gene>
    <name evidence="1" type="ORF">JOD17_002368</name>
</gene>
<evidence type="ECO:0000313" key="1">
    <source>
        <dbReference type="EMBL" id="MBM7633274.1"/>
    </source>
</evidence>
<organism evidence="1 2">
    <name type="scientific">Geomicrobium sediminis</name>
    <dbReference type="NCBI Taxonomy" id="1347788"/>
    <lineage>
        <taxon>Bacteria</taxon>
        <taxon>Bacillati</taxon>
        <taxon>Bacillota</taxon>
        <taxon>Bacilli</taxon>
        <taxon>Bacillales</taxon>
        <taxon>Geomicrobium</taxon>
    </lineage>
</organism>
<accession>A0ABS2PCW4</accession>
<dbReference type="RefSeq" id="WP_275581785.1">
    <property type="nucleotide sequence ID" value="NZ_JAFBEC010000006.1"/>
</dbReference>
<sequence>MNKKLAIISLIVALVISLSIESNNTSMQFHEPQEKIELQKSLES</sequence>
<comment type="caution">
    <text evidence="1">The sequence shown here is derived from an EMBL/GenBank/DDBJ whole genome shotgun (WGS) entry which is preliminary data.</text>
</comment>
<protein>
    <recommendedName>
        <fullName evidence="3">Phosphatase</fullName>
    </recommendedName>
</protein>
<proteinExistence type="predicted"/>
<keyword evidence="2" id="KW-1185">Reference proteome</keyword>
<dbReference type="Proteomes" id="UP000741863">
    <property type="component" value="Unassembled WGS sequence"/>
</dbReference>
<dbReference type="EMBL" id="JAFBEC010000006">
    <property type="protein sequence ID" value="MBM7633274.1"/>
    <property type="molecule type" value="Genomic_DNA"/>
</dbReference>
<evidence type="ECO:0000313" key="2">
    <source>
        <dbReference type="Proteomes" id="UP000741863"/>
    </source>
</evidence>
<name>A0ABS2PCW4_9BACL</name>